<comment type="caution">
    <text evidence="3">The sequence shown here is derived from an EMBL/GenBank/DDBJ whole genome shotgun (WGS) entry which is preliminary data.</text>
</comment>
<keyword evidence="4" id="KW-1185">Reference proteome</keyword>
<evidence type="ECO:0000259" key="2">
    <source>
        <dbReference type="PROSITE" id="PS51464"/>
    </source>
</evidence>
<comment type="similarity">
    <text evidence="1">Belongs to the SIS family. PHI subfamily.</text>
</comment>
<dbReference type="InterPro" id="IPR046348">
    <property type="entry name" value="SIS_dom_sf"/>
</dbReference>
<dbReference type="GO" id="GO:0016853">
    <property type="term" value="F:isomerase activity"/>
    <property type="evidence" value="ECO:0007669"/>
    <property type="project" value="UniProtKB-KW"/>
</dbReference>
<evidence type="ECO:0000313" key="3">
    <source>
        <dbReference type="EMBL" id="RAK22073.1"/>
    </source>
</evidence>
<proteinExistence type="inferred from homology"/>
<dbReference type="PANTHER" id="PTHR43443">
    <property type="entry name" value="3-HEXULOSE-6-PHOSPHATE ISOMERASE"/>
    <property type="match status" value="1"/>
</dbReference>
<evidence type="ECO:0000313" key="4">
    <source>
        <dbReference type="Proteomes" id="UP000248555"/>
    </source>
</evidence>
<dbReference type="GO" id="GO:1901135">
    <property type="term" value="P:carbohydrate derivative metabolic process"/>
    <property type="evidence" value="ECO:0007669"/>
    <property type="project" value="InterPro"/>
</dbReference>
<keyword evidence="3" id="KW-0413">Isomerase</keyword>
<gene>
    <name evidence="3" type="ORF">B0I26_10252</name>
</gene>
<dbReference type="EMBL" id="QLMH01000002">
    <property type="protein sequence ID" value="RAK22073.1"/>
    <property type="molecule type" value="Genomic_DNA"/>
</dbReference>
<accession>A0A327YM58</accession>
<dbReference type="CDD" id="cd05005">
    <property type="entry name" value="SIS_PHI"/>
    <property type="match status" value="1"/>
</dbReference>
<dbReference type="InterPro" id="IPR017552">
    <property type="entry name" value="PHI/rmpB"/>
</dbReference>
<sequence length="188" mass="20723">MIRNIVTTICDEVKTILSNIAENEALIFAERLNQAKRIFVYGEGRSGLMGKAFAMRLMHGGYEVFVVGETITPSIGYGDLLILISGSGATQSIYSFAVKAKEAGAQLGLVTTNQESKIAKISDFLLIIPAATKYRLPHEPQTIQPLGNQFDQSVHLLLDAVIIHALRSNKNKDENLNETLRQRHANLE</sequence>
<dbReference type="PROSITE" id="PS51464">
    <property type="entry name" value="SIS"/>
    <property type="match status" value="1"/>
</dbReference>
<dbReference type="Pfam" id="PF01380">
    <property type="entry name" value="SIS"/>
    <property type="match status" value="1"/>
</dbReference>
<protein>
    <submittedName>
        <fullName evidence="3">3-hexulose-6-phosphate isomerase</fullName>
    </submittedName>
</protein>
<dbReference type="NCBIfam" id="TIGR03127">
    <property type="entry name" value="RuMP_HxlB"/>
    <property type="match status" value="1"/>
</dbReference>
<dbReference type="GO" id="GO:0097367">
    <property type="term" value="F:carbohydrate derivative binding"/>
    <property type="evidence" value="ECO:0007669"/>
    <property type="project" value="InterPro"/>
</dbReference>
<evidence type="ECO:0000256" key="1">
    <source>
        <dbReference type="ARBA" id="ARBA00009235"/>
    </source>
</evidence>
<dbReference type="Proteomes" id="UP000248555">
    <property type="component" value="Unassembled WGS sequence"/>
</dbReference>
<dbReference type="Gene3D" id="3.40.50.10490">
    <property type="entry name" value="Glucose-6-phosphate isomerase like protein, domain 1"/>
    <property type="match status" value="1"/>
</dbReference>
<dbReference type="RefSeq" id="WP_245934701.1">
    <property type="nucleotide sequence ID" value="NZ_QLMH01000002.1"/>
</dbReference>
<dbReference type="PANTHER" id="PTHR43443:SF1">
    <property type="entry name" value="3-HEXULOSE-6-PHOSPHATE ISOMERASE"/>
    <property type="match status" value="1"/>
</dbReference>
<reference evidence="3 4" key="1">
    <citation type="submission" date="2018-06" db="EMBL/GenBank/DDBJ databases">
        <title>Genomic Encyclopedia of Type Strains, Phase III (KMG-III): the genomes of soil and plant-associated and newly described type strains.</title>
        <authorList>
            <person name="Whitman W."/>
        </authorList>
    </citation>
    <scope>NUCLEOTIDE SEQUENCE [LARGE SCALE GENOMIC DNA]</scope>
    <source>
        <strain evidence="3 4">CGMCC 1.8979</strain>
    </source>
</reference>
<organism evidence="3 4">
    <name type="scientific">Paranoxybacillus vitaminiphilus</name>
    <dbReference type="NCBI Taxonomy" id="581036"/>
    <lineage>
        <taxon>Bacteria</taxon>
        <taxon>Bacillati</taxon>
        <taxon>Bacillota</taxon>
        <taxon>Bacilli</taxon>
        <taxon>Bacillales</taxon>
        <taxon>Anoxybacillaceae</taxon>
        <taxon>Paranoxybacillus</taxon>
    </lineage>
</organism>
<dbReference type="AlphaFoldDB" id="A0A327YM58"/>
<dbReference type="InterPro" id="IPR001347">
    <property type="entry name" value="SIS_dom"/>
</dbReference>
<feature type="domain" description="SIS" evidence="2">
    <location>
        <begin position="28"/>
        <end position="171"/>
    </location>
</feature>
<name>A0A327YM58_9BACL</name>
<dbReference type="SUPFAM" id="SSF53697">
    <property type="entry name" value="SIS domain"/>
    <property type="match status" value="1"/>
</dbReference>